<feature type="transmembrane region" description="Helical" evidence="1">
    <location>
        <begin position="489"/>
        <end position="508"/>
    </location>
</feature>
<feature type="transmembrane region" description="Helical" evidence="1">
    <location>
        <begin position="274"/>
        <end position="299"/>
    </location>
</feature>
<proteinExistence type="predicted"/>
<feature type="transmembrane region" description="Helical" evidence="1">
    <location>
        <begin position="166"/>
        <end position="188"/>
    </location>
</feature>
<dbReference type="AlphaFoldDB" id="A0A9D1F158"/>
<feature type="transmembrane region" description="Helical" evidence="1">
    <location>
        <begin position="360"/>
        <end position="379"/>
    </location>
</feature>
<organism evidence="2 3">
    <name type="scientific">Candidatus Scatousia excrementigallinarum</name>
    <dbReference type="NCBI Taxonomy" id="2840935"/>
    <lineage>
        <taxon>Bacteria</taxon>
        <taxon>Candidatus Scatousia</taxon>
    </lineage>
</organism>
<feature type="transmembrane region" description="Helical" evidence="1">
    <location>
        <begin position="250"/>
        <end position="268"/>
    </location>
</feature>
<keyword evidence="1" id="KW-0812">Transmembrane</keyword>
<protein>
    <submittedName>
        <fullName evidence="2">Uncharacterized protein</fullName>
    </submittedName>
</protein>
<feature type="transmembrane region" description="Helical" evidence="1">
    <location>
        <begin position="399"/>
        <end position="419"/>
    </location>
</feature>
<feature type="transmembrane region" description="Helical" evidence="1">
    <location>
        <begin position="462"/>
        <end position="483"/>
    </location>
</feature>
<keyword evidence="1" id="KW-1133">Transmembrane helix</keyword>
<comment type="caution">
    <text evidence="2">The sequence shown here is derived from an EMBL/GenBank/DDBJ whole genome shotgun (WGS) entry which is preliminary data.</text>
</comment>
<accession>A0A9D1F158</accession>
<dbReference type="Proteomes" id="UP000823928">
    <property type="component" value="Unassembled WGS sequence"/>
</dbReference>
<reference evidence="2" key="2">
    <citation type="journal article" date="2021" name="PeerJ">
        <title>Extensive microbial diversity within the chicken gut microbiome revealed by metagenomics and culture.</title>
        <authorList>
            <person name="Gilroy R."/>
            <person name="Ravi A."/>
            <person name="Getino M."/>
            <person name="Pursley I."/>
            <person name="Horton D.L."/>
            <person name="Alikhan N.F."/>
            <person name="Baker D."/>
            <person name="Gharbi K."/>
            <person name="Hall N."/>
            <person name="Watson M."/>
            <person name="Adriaenssens E.M."/>
            <person name="Foster-Nyarko E."/>
            <person name="Jarju S."/>
            <person name="Secka A."/>
            <person name="Antonio M."/>
            <person name="Oren A."/>
            <person name="Chaudhuri R.R."/>
            <person name="La Ragione R."/>
            <person name="Hildebrand F."/>
            <person name="Pallen M.J."/>
        </authorList>
    </citation>
    <scope>NUCLEOTIDE SEQUENCE</scope>
    <source>
        <strain evidence="2">6276</strain>
    </source>
</reference>
<evidence type="ECO:0000313" key="2">
    <source>
        <dbReference type="EMBL" id="HIS37586.1"/>
    </source>
</evidence>
<dbReference type="EMBL" id="DVIU01000275">
    <property type="protein sequence ID" value="HIS37586.1"/>
    <property type="molecule type" value="Genomic_DNA"/>
</dbReference>
<sequence length="533" mass="60178">MSIVILSSSQEKSFDDKELINIGSNPNCDFVVNVGYDVLLTVQIDKITGKCFVINNFHNEKILFKGNPLQKIEVNNVCKIVFADTNEYIGVKLVQDAKSMTMIESEELNEEDLKHIYGNDTATITRVKIEKQREPIEKARVAIIKQVSYSINELRQKLSANSKTSIFLHIALIGCAIINSFAVSNYLMGLTVKEAEKYLYLPTNLKVWVIYALITFAICLMLKQGVCLYLQNNVVKESIKTSKIAQNFMLWLSAIFLLGIYSVNLVYFMNVNNFMSFAVFISLFFTGIMATVAIACGYFKCNSSEWQATLNKFEFREDFESVLKAYRIWIDRYVNSLSRTKIQNIKDRLFSLQLKSTGEIALGILTAPFLAYGVSNTLAMCFPEAAGWVRISGLRFSPIFLVLATFLIIFAFFSLVAAFTASKKIQGSEVIKQDGFSDYRQHGVNIFGLEGVKKLRADNRRYLYIALSIIFIEFTMNVSYFMTEIGGDFKGLALSFIAALVPTALLLAETILLSQTNFDIYACDELISKIDKD</sequence>
<keyword evidence="1" id="KW-0472">Membrane</keyword>
<evidence type="ECO:0000313" key="3">
    <source>
        <dbReference type="Proteomes" id="UP000823928"/>
    </source>
</evidence>
<reference evidence="2" key="1">
    <citation type="submission" date="2020-10" db="EMBL/GenBank/DDBJ databases">
        <authorList>
            <person name="Gilroy R."/>
        </authorList>
    </citation>
    <scope>NUCLEOTIDE SEQUENCE</scope>
    <source>
        <strain evidence="2">6276</strain>
    </source>
</reference>
<evidence type="ECO:0000256" key="1">
    <source>
        <dbReference type="SAM" id="Phobius"/>
    </source>
</evidence>
<feature type="transmembrane region" description="Helical" evidence="1">
    <location>
        <begin position="208"/>
        <end position="230"/>
    </location>
</feature>
<name>A0A9D1F158_9BACT</name>
<gene>
    <name evidence="2" type="ORF">IAC10_13350</name>
</gene>